<organism evidence="1 2">
    <name type="scientific">Martelella lutilitoris</name>
    <dbReference type="NCBI Taxonomy" id="2583532"/>
    <lineage>
        <taxon>Bacteria</taxon>
        <taxon>Pseudomonadati</taxon>
        <taxon>Pseudomonadota</taxon>
        <taxon>Alphaproteobacteria</taxon>
        <taxon>Hyphomicrobiales</taxon>
        <taxon>Aurantimonadaceae</taxon>
        <taxon>Martelella</taxon>
    </lineage>
</organism>
<evidence type="ECO:0000313" key="2">
    <source>
        <dbReference type="Proteomes" id="UP000596083"/>
    </source>
</evidence>
<proteinExistence type="predicted"/>
<accession>A0A7T7HM21</accession>
<protein>
    <submittedName>
        <fullName evidence="1">Uncharacterized protein</fullName>
    </submittedName>
</protein>
<sequence length="160" mass="18003">MGKTAWKLAPGQWVRLRSGGGLLGKFGRITSIDEGGLIYIETDGCKEVATVREDFRVIRSRLAPHAWFPMRKTLPYGRYNCPDGSVVLHNRDYQPLARISPSGSVSTCLTSERIHYDSQEWFWGSATGMASPWRSDAVFKMCVEIMNDPVVFLRSVPEMS</sequence>
<dbReference type="AlphaFoldDB" id="A0A7T7HM21"/>
<reference evidence="1 2" key="1">
    <citation type="submission" date="2020-12" db="EMBL/GenBank/DDBJ databases">
        <authorList>
            <person name="Zheng R.K."/>
            <person name="Sun C.M."/>
        </authorList>
    </citation>
    <scope>NUCLEOTIDE SEQUENCE [LARGE SCALE GENOMIC DNA]</scope>
    <source>
        <strain evidence="1 2">ZRK001</strain>
    </source>
</reference>
<gene>
    <name evidence="1" type="ORF">JET14_05995</name>
</gene>
<dbReference type="EMBL" id="CP066786">
    <property type="protein sequence ID" value="QQM31719.1"/>
    <property type="molecule type" value="Genomic_DNA"/>
</dbReference>
<evidence type="ECO:0000313" key="1">
    <source>
        <dbReference type="EMBL" id="QQM31719.1"/>
    </source>
</evidence>
<dbReference type="Proteomes" id="UP000596083">
    <property type="component" value="Chromosome"/>
</dbReference>
<dbReference type="RefSeq" id="WP_200337239.1">
    <property type="nucleotide sequence ID" value="NZ_CP066786.1"/>
</dbReference>
<name>A0A7T7HM21_9HYPH</name>
<dbReference type="KEGG" id="mlut:JET14_05995"/>